<feature type="compositionally biased region" description="Basic and acidic residues" evidence="1">
    <location>
        <begin position="263"/>
        <end position="277"/>
    </location>
</feature>
<evidence type="ECO:0000313" key="3">
    <source>
        <dbReference type="EMBL" id="VYT04056.1"/>
    </source>
</evidence>
<dbReference type="InterPro" id="IPR047682">
    <property type="entry name" value="SepH-like"/>
</dbReference>
<dbReference type="NCBIfam" id="NF040712">
    <property type="entry name" value="SepH"/>
    <property type="match status" value="1"/>
</dbReference>
<dbReference type="Pfam" id="PF11268">
    <property type="entry name" value="DUF3071"/>
    <property type="match status" value="1"/>
</dbReference>
<evidence type="ECO:0000256" key="1">
    <source>
        <dbReference type="SAM" id="MobiDB-lite"/>
    </source>
</evidence>
<feature type="region of interest" description="Disordered" evidence="1">
    <location>
        <begin position="263"/>
        <end position="323"/>
    </location>
</feature>
<proteinExistence type="predicted"/>
<feature type="domain" description="DUF3071" evidence="2">
    <location>
        <begin position="1"/>
        <end position="163"/>
    </location>
</feature>
<name>A0A6N2TKQ5_9ACTO</name>
<reference evidence="3" key="1">
    <citation type="submission" date="2019-11" db="EMBL/GenBank/DDBJ databases">
        <authorList>
            <person name="Feng L."/>
        </authorList>
    </citation>
    <scope>NUCLEOTIDE SEQUENCE</scope>
    <source>
        <strain evidence="3">AodontolyticusLFYP35</strain>
    </source>
</reference>
<protein>
    <recommendedName>
        <fullName evidence="2">DUF3071 domain-containing protein</fullName>
    </recommendedName>
</protein>
<evidence type="ECO:0000259" key="2">
    <source>
        <dbReference type="Pfam" id="PF11268"/>
    </source>
</evidence>
<dbReference type="InterPro" id="IPR021421">
    <property type="entry name" value="DUF3071"/>
</dbReference>
<sequence>MIDLDLLGVGADEETLVFTDSEGRRYTTPITDELRGAVRRDRPRIEAITEDKPLRPREIQALLRSGARAVDIAREHNVEVSQITRFEAPVQAEKDYALQRALSSPIGNLPDSPVMGELVVDRLAARGVSPDSLHWSASRQADSPWVIHLTFIQGAVEHGAQWRLQASGHLEAIDEEARWLTETASPTGVQSFTSLPLPAPVVSADRSDIEEREALVEQLNAQRGKPQEIEYELDDEEDEEEILEERPHLPAGVESLAARIHSLTEARKSSPEVKESAETTEAVEDQPLPLEQLEDIPQAPAAAKKSKRRSVPSWDEIVFGSRP</sequence>
<accession>A0A6N2TKQ5</accession>
<gene>
    <name evidence="3" type="ORF">AOLFYP35_01320</name>
</gene>
<dbReference type="AlphaFoldDB" id="A0A6N2TKQ5"/>
<organism evidence="3">
    <name type="scientific">Schaalia odontolytica</name>
    <dbReference type="NCBI Taxonomy" id="1660"/>
    <lineage>
        <taxon>Bacteria</taxon>
        <taxon>Bacillati</taxon>
        <taxon>Actinomycetota</taxon>
        <taxon>Actinomycetes</taxon>
        <taxon>Actinomycetales</taxon>
        <taxon>Actinomycetaceae</taxon>
        <taxon>Schaalia</taxon>
    </lineage>
</organism>
<dbReference type="EMBL" id="CACRSM010000002">
    <property type="protein sequence ID" value="VYT04056.1"/>
    <property type="molecule type" value="Genomic_DNA"/>
</dbReference>